<dbReference type="KEGG" id="sdyn:Mal52_38100"/>
<proteinExistence type="predicted"/>
<sequence length="123" mass="13789">MPVTLHSDARTSQVAFDGLRQAYDEVSGFVSQLASTAPGIALVPFSERISSKMSHVEVLLWGKEYRFELVFALKCPVPKEQDFWSRIQLLSLVYDQLGELAAGFHNRKGIELHLKGARLDPTE</sequence>
<evidence type="ECO:0000313" key="1">
    <source>
        <dbReference type="EMBL" id="QDU45317.1"/>
    </source>
</evidence>
<name>A0A517ZS56_9PLAN</name>
<dbReference type="AlphaFoldDB" id="A0A517ZS56"/>
<gene>
    <name evidence="1" type="ORF">Mal52_38100</name>
</gene>
<organism evidence="1 2">
    <name type="scientific">Symmachiella dynata</name>
    <dbReference type="NCBI Taxonomy" id="2527995"/>
    <lineage>
        <taxon>Bacteria</taxon>
        <taxon>Pseudomonadati</taxon>
        <taxon>Planctomycetota</taxon>
        <taxon>Planctomycetia</taxon>
        <taxon>Planctomycetales</taxon>
        <taxon>Planctomycetaceae</taxon>
        <taxon>Symmachiella</taxon>
    </lineage>
</organism>
<reference evidence="1 2" key="1">
    <citation type="submission" date="2019-02" db="EMBL/GenBank/DDBJ databases">
        <title>Deep-cultivation of Planctomycetes and their phenomic and genomic characterization uncovers novel biology.</title>
        <authorList>
            <person name="Wiegand S."/>
            <person name="Jogler M."/>
            <person name="Boedeker C."/>
            <person name="Pinto D."/>
            <person name="Vollmers J."/>
            <person name="Rivas-Marin E."/>
            <person name="Kohn T."/>
            <person name="Peeters S.H."/>
            <person name="Heuer A."/>
            <person name="Rast P."/>
            <person name="Oberbeckmann S."/>
            <person name="Bunk B."/>
            <person name="Jeske O."/>
            <person name="Meyerdierks A."/>
            <person name="Storesund J.E."/>
            <person name="Kallscheuer N."/>
            <person name="Luecker S."/>
            <person name="Lage O.M."/>
            <person name="Pohl T."/>
            <person name="Merkel B.J."/>
            <person name="Hornburger P."/>
            <person name="Mueller R.-W."/>
            <person name="Bruemmer F."/>
            <person name="Labrenz M."/>
            <person name="Spormann A.M."/>
            <person name="Op den Camp H."/>
            <person name="Overmann J."/>
            <person name="Amann R."/>
            <person name="Jetten M.S.M."/>
            <person name="Mascher T."/>
            <person name="Medema M.H."/>
            <person name="Devos D.P."/>
            <person name="Kaster A.-K."/>
            <person name="Ovreas L."/>
            <person name="Rohde M."/>
            <person name="Galperin M.Y."/>
            <person name="Jogler C."/>
        </authorList>
    </citation>
    <scope>NUCLEOTIDE SEQUENCE [LARGE SCALE GENOMIC DNA]</scope>
    <source>
        <strain evidence="1 2">Mal52</strain>
    </source>
</reference>
<evidence type="ECO:0000313" key="2">
    <source>
        <dbReference type="Proteomes" id="UP000319383"/>
    </source>
</evidence>
<dbReference type="Proteomes" id="UP000319383">
    <property type="component" value="Chromosome"/>
</dbReference>
<accession>A0A517ZS56</accession>
<protein>
    <submittedName>
        <fullName evidence="1">Uncharacterized protein</fullName>
    </submittedName>
</protein>
<dbReference type="EMBL" id="CP036276">
    <property type="protein sequence ID" value="QDU45317.1"/>
    <property type="molecule type" value="Genomic_DNA"/>
</dbReference>
<keyword evidence="2" id="KW-1185">Reference proteome</keyword>